<dbReference type="Gene3D" id="2.60.120.10">
    <property type="entry name" value="Jelly Rolls"/>
    <property type="match status" value="1"/>
</dbReference>
<dbReference type="PANTHER" id="PTHR43280">
    <property type="entry name" value="ARAC-FAMILY TRANSCRIPTIONAL REGULATOR"/>
    <property type="match status" value="1"/>
</dbReference>
<dbReference type="Pfam" id="PF12833">
    <property type="entry name" value="HTH_18"/>
    <property type="match status" value="1"/>
</dbReference>
<keyword evidence="6" id="KW-1185">Reference proteome</keyword>
<dbReference type="PRINTS" id="PR00032">
    <property type="entry name" value="HTHARAC"/>
</dbReference>
<name>A0ABW4YFJ3_9BACL</name>
<dbReference type="RefSeq" id="WP_377769407.1">
    <property type="nucleotide sequence ID" value="NZ_JBHUHO010000005.1"/>
</dbReference>
<sequence length="283" mass="33451">MQKNETLLFGTLDHLFIENLRRNVQYSMTSDHYHPYFEIYYLHHGQRVYFIHDQSYTVEQGDLVFIKKHILHKTLIGQSVSHERTIIHFNESFLFHLPTETSNWLLTPFDRPGFVMRLAANQQYQLEQLFRKILFEMSAKQQGFELILSHTVQELLVIVSRAMEDQQNFVSPQSDSAIHNKVVEVVRYINLNFHQPLFLTDLAKQFYISPHYLSRMFKAVTGFTFSDYVSLIRIKEAQRLLMETDITISNIATTVGFDNFSHFGKTFKRVTHVSPRDYRKSMS</sequence>
<dbReference type="InterPro" id="IPR018060">
    <property type="entry name" value="HTH_AraC"/>
</dbReference>
<dbReference type="PROSITE" id="PS01124">
    <property type="entry name" value="HTH_ARAC_FAMILY_2"/>
    <property type="match status" value="1"/>
</dbReference>
<organism evidence="5 6">
    <name type="scientific">Paenibacillus yanchengensis</name>
    <dbReference type="NCBI Taxonomy" id="2035833"/>
    <lineage>
        <taxon>Bacteria</taxon>
        <taxon>Bacillati</taxon>
        <taxon>Bacillota</taxon>
        <taxon>Bacilli</taxon>
        <taxon>Bacillales</taxon>
        <taxon>Paenibacillaceae</taxon>
        <taxon>Paenibacillus</taxon>
    </lineage>
</organism>
<evidence type="ECO:0000259" key="4">
    <source>
        <dbReference type="PROSITE" id="PS01124"/>
    </source>
</evidence>
<dbReference type="InterPro" id="IPR037923">
    <property type="entry name" value="HTH-like"/>
</dbReference>
<evidence type="ECO:0000256" key="1">
    <source>
        <dbReference type="ARBA" id="ARBA00023015"/>
    </source>
</evidence>
<comment type="caution">
    <text evidence="5">The sequence shown here is derived from an EMBL/GenBank/DDBJ whole genome shotgun (WGS) entry which is preliminary data.</text>
</comment>
<gene>
    <name evidence="5" type="ORF">ACFSJH_01470</name>
</gene>
<dbReference type="SUPFAM" id="SSF51215">
    <property type="entry name" value="Regulatory protein AraC"/>
    <property type="match status" value="1"/>
</dbReference>
<evidence type="ECO:0000256" key="3">
    <source>
        <dbReference type="ARBA" id="ARBA00023163"/>
    </source>
</evidence>
<proteinExistence type="predicted"/>
<evidence type="ECO:0000313" key="6">
    <source>
        <dbReference type="Proteomes" id="UP001597362"/>
    </source>
</evidence>
<keyword evidence="1" id="KW-0805">Transcription regulation</keyword>
<dbReference type="SUPFAM" id="SSF46689">
    <property type="entry name" value="Homeodomain-like"/>
    <property type="match status" value="2"/>
</dbReference>
<dbReference type="Gene3D" id="1.10.10.60">
    <property type="entry name" value="Homeodomain-like"/>
    <property type="match status" value="2"/>
</dbReference>
<evidence type="ECO:0000313" key="5">
    <source>
        <dbReference type="EMBL" id="MFD2114423.1"/>
    </source>
</evidence>
<dbReference type="Proteomes" id="UP001597362">
    <property type="component" value="Unassembled WGS sequence"/>
</dbReference>
<keyword evidence="3" id="KW-0804">Transcription</keyword>
<dbReference type="InterPro" id="IPR003313">
    <property type="entry name" value="AraC-bd"/>
</dbReference>
<protein>
    <submittedName>
        <fullName evidence="5">Helix-turn-helix domain-containing protein</fullName>
    </submittedName>
</protein>
<dbReference type="SMART" id="SM00342">
    <property type="entry name" value="HTH_ARAC"/>
    <property type="match status" value="1"/>
</dbReference>
<accession>A0ABW4YFJ3</accession>
<feature type="domain" description="HTH araC/xylS-type" evidence="4">
    <location>
        <begin position="183"/>
        <end position="281"/>
    </location>
</feature>
<dbReference type="PANTHER" id="PTHR43280:SF28">
    <property type="entry name" value="HTH-TYPE TRANSCRIPTIONAL ACTIVATOR RHAS"/>
    <property type="match status" value="1"/>
</dbReference>
<dbReference type="InterPro" id="IPR020449">
    <property type="entry name" value="Tscrpt_reg_AraC-type_HTH"/>
</dbReference>
<keyword evidence="2" id="KW-0238">DNA-binding</keyword>
<dbReference type="EMBL" id="JBHUHO010000005">
    <property type="protein sequence ID" value="MFD2114423.1"/>
    <property type="molecule type" value="Genomic_DNA"/>
</dbReference>
<dbReference type="InterPro" id="IPR014710">
    <property type="entry name" value="RmlC-like_jellyroll"/>
</dbReference>
<evidence type="ECO:0000256" key="2">
    <source>
        <dbReference type="ARBA" id="ARBA00023125"/>
    </source>
</evidence>
<reference evidence="6" key="1">
    <citation type="journal article" date="2019" name="Int. J. Syst. Evol. Microbiol.">
        <title>The Global Catalogue of Microorganisms (GCM) 10K type strain sequencing project: providing services to taxonomists for standard genome sequencing and annotation.</title>
        <authorList>
            <consortium name="The Broad Institute Genomics Platform"/>
            <consortium name="The Broad Institute Genome Sequencing Center for Infectious Disease"/>
            <person name="Wu L."/>
            <person name="Ma J."/>
        </authorList>
    </citation>
    <scope>NUCLEOTIDE SEQUENCE [LARGE SCALE GENOMIC DNA]</scope>
    <source>
        <strain evidence="6">GH52</strain>
    </source>
</reference>
<dbReference type="Pfam" id="PF02311">
    <property type="entry name" value="AraC_binding"/>
    <property type="match status" value="1"/>
</dbReference>
<dbReference type="InterPro" id="IPR009057">
    <property type="entry name" value="Homeodomain-like_sf"/>
</dbReference>